<feature type="region of interest" description="Disordered" evidence="1">
    <location>
        <begin position="59"/>
        <end position="136"/>
    </location>
</feature>
<proteinExistence type="predicted"/>
<protein>
    <recommendedName>
        <fullName evidence="4">TonB C-terminal domain-containing protein</fullName>
    </recommendedName>
</protein>
<evidence type="ECO:0000256" key="1">
    <source>
        <dbReference type="SAM" id="MobiDB-lite"/>
    </source>
</evidence>
<name>A0ABT6NJL1_9BACT</name>
<sequence length="352" mass="36568">MSPTARSRIPLSLLAALALHAAGLLLVRAVPPRPLELSTIGHAFERAPELWIDLRPIEPAASSEPPRGALETPPPAPEPALRVAVLPRRTTSQTSAPPEPNSGSSPSPAPPPAGASDYDGPPDEPPRGGALPALAGPPVWAVPGAMPREAAPKPAPIRPTAQAVLAGSAEQARFPAAGTLASAVTEQVRSSSTPPESDSTFLLTLDARGQIATVDVVVAKGGDRKEWERIARAVKDQFAGRVFPMPTAFAGGGRVFVSVKSQLVLPAGTKDVVSNPRPALMGGNTSIVTLPGVRDDRLSSPMTTTHLPPDAIMIGFQFDFDVTNIGARRRRVVHTRVHAEPVGAAPPPLPAP</sequence>
<keyword evidence="3" id="KW-1185">Reference proteome</keyword>
<comment type="caution">
    <text evidence="2">The sequence shown here is derived from an EMBL/GenBank/DDBJ whole genome shotgun (WGS) entry which is preliminary data.</text>
</comment>
<evidence type="ECO:0000313" key="3">
    <source>
        <dbReference type="Proteomes" id="UP001160301"/>
    </source>
</evidence>
<accession>A0ABT6NJL1</accession>
<evidence type="ECO:0008006" key="4">
    <source>
        <dbReference type="Google" id="ProtNLM"/>
    </source>
</evidence>
<dbReference type="RefSeq" id="WP_136966092.1">
    <property type="nucleotide sequence ID" value="NZ_JARZHI010000002.1"/>
</dbReference>
<gene>
    <name evidence="2" type="ORF">QHF89_03315</name>
</gene>
<dbReference type="Proteomes" id="UP001160301">
    <property type="component" value="Unassembled WGS sequence"/>
</dbReference>
<reference evidence="2 3" key="1">
    <citation type="submission" date="2023-04" db="EMBL/GenBank/DDBJ databases">
        <title>The genome sequence of Polyangium sorediatum DSM14670.</title>
        <authorList>
            <person name="Zhang X."/>
        </authorList>
    </citation>
    <scope>NUCLEOTIDE SEQUENCE [LARGE SCALE GENOMIC DNA]</scope>
    <source>
        <strain evidence="2 3">DSM 14670</strain>
    </source>
</reference>
<organism evidence="2 3">
    <name type="scientific">Polyangium sorediatum</name>
    <dbReference type="NCBI Taxonomy" id="889274"/>
    <lineage>
        <taxon>Bacteria</taxon>
        <taxon>Pseudomonadati</taxon>
        <taxon>Myxococcota</taxon>
        <taxon>Polyangia</taxon>
        <taxon>Polyangiales</taxon>
        <taxon>Polyangiaceae</taxon>
        <taxon>Polyangium</taxon>
    </lineage>
</organism>
<dbReference type="EMBL" id="JARZHI010000002">
    <property type="protein sequence ID" value="MDI1428499.1"/>
    <property type="molecule type" value="Genomic_DNA"/>
</dbReference>
<evidence type="ECO:0000313" key="2">
    <source>
        <dbReference type="EMBL" id="MDI1428499.1"/>
    </source>
</evidence>